<sequence>MGSIDSLYDKVKRYLLGFNRGKAYSSSMSGYMSGELQTLVFIMVLAAFFRLFTIPLGIVLVIGVVAAFLYFTPIIVAMERENSSDLNRVLFWVVIYFAVIMAITLWGL</sequence>
<comment type="caution">
    <text evidence="2">The sequence shown here is derived from an EMBL/GenBank/DDBJ whole genome shotgun (WGS) entry which is preliminary data.</text>
</comment>
<reference evidence="2" key="1">
    <citation type="journal article" date="2020" name="mSystems">
        <title>Genome- and Community-Level Interaction Insights into Carbon Utilization and Element Cycling Functions of Hydrothermarchaeota in Hydrothermal Sediment.</title>
        <authorList>
            <person name="Zhou Z."/>
            <person name="Liu Y."/>
            <person name="Xu W."/>
            <person name="Pan J."/>
            <person name="Luo Z.H."/>
            <person name="Li M."/>
        </authorList>
    </citation>
    <scope>NUCLEOTIDE SEQUENCE [LARGE SCALE GENOMIC DNA]</scope>
    <source>
        <strain evidence="2">SpSt-468</strain>
    </source>
</reference>
<name>A0A7C3ILF9_9CREN</name>
<evidence type="ECO:0000313" key="2">
    <source>
        <dbReference type="EMBL" id="HFK20471.1"/>
    </source>
</evidence>
<dbReference type="EMBL" id="DSTX01000006">
    <property type="protein sequence ID" value="HFK20471.1"/>
    <property type="molecule type" value="Genomic_DNA"/>
</dbReference>
<keyword evidence="1" id="KW-0472">Membrane</keyword>
<proteinExistence type="predicted"/>
<feature type="transmembrane region" description="Helical" evidence="1">
    <location>
        <begin position="58"/>
        <end position="77"/>
    </location>
</feature>
<dbReference type="AlphaFoldDB" id="A0A7C3ILF9"/>
<keyword evidence="1" id="KW-0812">Transmembrane</keyword>
<feature type="transmembrane region" description="Helical" evidence="1">
    <location>
        <begin position="89"/>
        <end position="107"/>
    </location>
</feature>
<organism evidence="2">
    <name type="scientific">Candidatus Methanomethylicus mesodigestus</name>
    <dbReference type="NCBI Taxonomy" id="1867258"/>
    <lineage>
        <taxon>Archaea</taxon>
        <taxon>Thermoproteota</taxon>
        <taxon>Methanosuratincolia</taxon>
        <taxon>Candidatus Methanomethylicales</taxon>
        <taxon>Candidatus Methanomethylicaceae</taxon>
        <taxon>Candidatus Methanomethylicus</taxon>
    </lineage>
</organism>
<feature type="transmembrane region" description="Helical" evidence="1">
    <location>
        <begin position="30"/>
        <end position="52"/>
    </location>
</feature>
<accession>A0A7C3ILF9</accession>
<keyword evidence="1" id="KW-1133">Transmembrane helix</keyword>
<protein>
    <submittedName>
        <fullName evidence="2">Uncharacterized protein</fullName>
    </submittedName>
</protein>
<evidence type="ECO:0000256" key="1">
    <source>
        <dbReference type="SAM" id="Phobius"/>
    </source>
</evidence>
<gene>
    <name evidence="2" type="ORF">ENS19_04230</name>
</gene>